<keyword evidence="3" id="KW-1185">Reference proteome</keyword>
<gene>
    <name evidence="2" type="ORF">B0T22DRAFT_346422</name>
</gene>
<keyword evidence="1" id="KW-0812">Transmembrane</keyword>
<reference evidence="2" key="1">
    <citation type="journal article" date="2023" name="Mol. Phylogenet. Evol.">
        <title>Genome-scale phylogeny and comparative genomics of the fungal order Sordariales.</title>
        <authorList>
            <person name="Hensen N."/>
            <person name="Bonometti L."/>
            <person name="Westerberg I."/>
            <person name="Brannstrom I.O."/>
            <person name="Guillou S."/>
            <person name="Cros-Aarteil S."/>
            <person name="Calhoun S."/>
            <person name="Haridas S."/>
            <person name="Kuo A."/>
            <person name="Mondo S."/>
            <person name="Pangilinan J."/>
            <person name="Riley R."/>
            <person name="LaButti K."/>
            <person name="Andreopoulos B."/>
            <person name="Lipzen A."/>
            <person name="Chen C."/>
            <person name="Yan M."/>
            <person name="Daum C."/>
            <person name="Ng V."/>
            <person name="Clum A."/>
            <person name="Steindorff A."/>
            <person name="Ohm R.A."/>
            <person name="Martin F."/>
            <person name="Silar P."/>
            <person name="Natvig D.O."/>
            <person name="Lalanne C."/>
            <person name="Gautier V."/>
            <person name="Ament-Velasquez S.L."/>
            <person name="Kruys A."/>
            <person name="Hutchinson M.I."/>
            <person name="Powell A.J."/>
            <person name="Barry K."/>
            <person name="Miller A.N."/>
            <person name="Grigoriev I.V."/>
            <person name="Debuchy R."/>
            <person name="Gladieux P."/>
            <person name="Hiltunen Thoren M."/>
            <person name="Johannesson H."/>
        </authorList>
    </citation>
    <scope>NUCLEOTIDE SEQUENCE</scope>
    <source>
        <strain evidence="2">CBS 314.62</strain>
    </source>
</reference>
<feature type="non-terminal residue" evidence="2">
    <location>
        <position position="66"/>
    </location>
</feature>
<evidence type="ECO:0000313" key="3">
    <source>
        <dbReference type="Proteomes" id="UP001270362"/>
    </source>
</evidence>
<dbReference type="AlphaFoldDB" id="A0AAE0X4W5"/>
<dbReference type="EMBL" id="JAULSO010000003">
    <property type="protein sequence ID" value="KAK3685281.1"/>
    <property type="molecule type" value="Genomic_DNA"/>
</dbReference>
<feature type="non-terminal residue" evidence="2">
    <location>
        <position position="1"/>
    </location>
</feature>
<name>A0AAE0X4W5_9PEZI</name>
<dbReference type="PANTHER" id="PTHR10622">
    <property type="entry name" value="HET DOMAIN-CONTAINING PROTEIN"/>
    <property type="match status" value="1"/>
</dbReference>
<dbReference type="Proteomes" id="UP001270362">
    <property type="component" value="Unassembled WGS sequence"/>
</dbReference>
<keyword evidence="1" id="KW-1133">Transmembrane helix</keyword>
<keyword evidence="1" id="KW-0472">Membrane</keyword>
<evidence type="ECO:0000256" key="1">
    <source>
        <dbReference type="SAM" id="Phobius"/>
    </source>
</evidence>
<proteinExistence type="predicted"/>
<dbReference type="PANTHER" id="PTHR10622:SF10">
    <property type="entry name" value="HET DOMAIN-CONTAINING PROTEIN"/>
    <property type="match status" value="1"/>
</dbReference>
<protein>
    <submittedName>
        <fullName evidence="2">Uncharacterized protein</fullName>
    </submittedName>
</protein>
<organism evidence="2 3">
    <name type="scientific">Podospora appendiculata</name>
    <dbReference type="NCBI Taxonomy" id="314037"/>
    <lineage>
        <taxon>Eukaryota</taxon>
        <taxon>Fungi</taxon>
        <taxon>Dikarya</taxon>
        <taxon>Ascomycota</taxon>
        <taxon>Pezizomycotina</taxon>
        <taxon>Sordariomycetes</taxon>
        <taxon>Sordariomycetidae</taxon>
        <taxon>Sordariales</taxon>
        <taxon>Podosporaceae</taxon>
        <taxon>Podospora</taxon>
    </lineage>
</organism>
<feature type="transmembrane region" description="Helical" evidence="1">
    <location>
        <begin position="24"/>
        <end position="41"/>
    </location>
</feature>
<accession>A0AAE0X4W5</accession>
<sequence>LQRCSVAQKMSWASRRLTKRIEDGAYSLLGIFGVHMPLLYGEGRRAFFRLQLEIMGVCDDQSIFAF</sequence>
<evidence type="ECO:0000313" key="2">
    <source>
        <dbReference type="EMBL" id="KAK3685281.1"/>
    </source>
</evidence>
<reference evidence="2" key="2">
    <citation type="submission" date="2023-06" db="EMBL/GenBank/DDBJ databases">
        <authorList>
            <consortium name="Lawrence Berkeley National Laboratory"/>
            <person name="Haridas S."/>
            <person name="Hensen N."/>
            <person name="Bonometti L."/>
            <person name="Westerberg I."/>
            <person name="Brannstrom I.O."/>
            <person name="Guillou S."/>
            <person name="Cros-Aarteil S."/>
            <person name="Calhoun S."/>
            <person name="Kuo A."/>
            <person name="Mondo S."/>
            <person name="Pangilinan J."/>
            <person name="Riley R."/>
            <person name="Labutti K."/>
            <person name="Andreopoulos B."/>
            <person name="Lipzen A."/>
            <person name="Chen C."/>
            <person name="Yanf M."/>
            <person name="Daum C."/>
            <person name="Ng V."/>
            <person name="Clum A."/>
            <person name="Steindorff A."/>
            <person name="Ohm R."/>
            <person name="Martin F."/>
            <person name="Silar P."/>
            <person name="Natvig D."/>
            <person name="Lalanne C."/>
            <person name="Gautier V."/>
            <person name="Ament-Velasquez S.L."/>
            <person name="Kruys A."/>
            <person name="Hutchinson M.I."/>
            <person name="Powell A.J."/>
            <person name="Barry K."/>
            <person name="Miller A.N."/>
            <person name="Grigoriev I.V."/>
            <person name="Debuchy R."/>
            <person name="Gladieux P."/>
            <person name="Thoren M.H."/>
            <person name="Johannesson H."/>
        </authorList>
    </citation>
    <scope>NUCLEOTIDE SEQUENCE</scope>
    <source>
        <strain evidence="2">CBS 314.62</strain>
    </source>
</reference>
<comment type="caution">
    <text evidence="2">The sequence shown here is derived from an EMBL/GenBank/DDBJ whole genome shotgun (WGS) entry which is preliminary data.</text>
</comment>